<comment type="similarity">
    <text evidence="5">Belongs to the adaptor complexes large subunit family.</text>
</comment>
<reference evidence="8 9" key="1">
    <citation type="submission" date="2020-08" db="EMBL/GenBank/DDBJ databases">
        <authorList>
            <person name="Newling K."/>
            <person name="Davey J."/>
            <person name="Forrester S."/>
        </authorList>
    </citation>
    <scope>NUCLEOTIDE SEQUENCE [LARGE SCALE GENOMIC DNA]</scope>
    <source>
        <strain evidence="9">Crithidia deanei Carvalho (ATCC PRA-265)</strain>
    </source>
</reference>
<dbReference type="InterPro" id="IPR011989">
    <property type="entry name" value="ARM-like"/>
</dbReference>
<dbReference type="OrthoDB" id="28053at2759"/>
<dbReference type="EMBL" id="LR877168">
    <property type="protein sequence ID" value="CAD2222177.1"/>
    <property type="molecule type" value="Genomic_DNA"/>
</dbReference>
<dbReference type="InterPro" id="IPR013041">
    <property type="entry name" value="Clathrin_app_Ig-like_sf"/>
</dbReference>
<gene>
    <name evidence="8" type="ORF">ADEAN_000971700</name>
</gene>
<organism evidence="8 9">
    <name type="scientific">Angomonas deanei</name>
    <dbReference type="NCBI Taxonomy" id="59799"/>
    <lineage>
        <taxon>Eukaryota</taxon>
        <taxon>Discoba</taxon>
        <taxon>Euglenozoa</taxon>
        <taxon>Kinetoplastea</taxon>
        <taxon>Metakinetoplastina</taxon>
        <taxon>Trypanosomatida</taxon>
        <taxon>Trypanosomatidae</taxon>
        <taxon>Strigomonadinae</taxon>
        <taxon>Angomonas</taxon>
    </lineage>
</organism>
<comment type="function">
    <text evidence="5">Adaptins are components of the adaptor complexes which link clathrin to receptors in coated vesicles. Clathrin-associated protein complexes are believed to interact with the cytoplasmic tails of membrane proteins, leading to their selection and concentration.</text>
</comment>
<dbReference type="VEuPathDB" id="TriTrypDB:ADEAN_000971700"/>
<keyword evidence="5" id="KW-0168">Coated pit</keyword>
<proteinExistence type="inferred from homology"/>
<sequence>MDMRGLAHFIGDIRRATGNRKEEEDRVNEELAKIRAKFIDPGHMTAYDRKKYVCKLMFISILGYPITFGHMEGLKLMAGNTPSEKLVGYLSMTVLINENSELLTLTTHTVYRDLVSQYDLNRGLALTAVAHTERKDFAEVMLGAVQTIILTESIDIHIRKKALLTLLRVYRKYPEMVDLDAIIPAAIDLISSPFAGVSMCAITFLNGCIKKENEHKFHHVPKILIDVLSNIIIEKQTEPGYVYYGVPAPWLQSKILRFLQYFSYPKDTELRDRITLILRKIIKATDKVLKDAQAQQKQRGTQNRVSAMNAILFEVVSLSIQWKVGSKIILDCVNVISSFLTDKKESNLRYVGLTLLSRLSFVDIDDFDFQAHCKQHQPQIIVALHDADVSIRKKALDVLIAMCNPSNADEITKELLTYLPIADEPEFKASLVLSIALLAEKYCADANVYIDTMLTVVAQANEVCPPELTYRVAQVVVNDSSVQKRAASLVFSVLKNPKKTYPLMARVGAFILGEFGYQIALNPDSTPITQFTMLSGLLEHSDPQTQSTVISALFKFFNTYDSALVREKIVSTLEEHRNNLHPEVQQRAHEYLSLIKNNNNDLLEKILRPLPPFDDTINTALECVKNVLHAQDLWAGKLIDDGLKQKDKKEVKKNAKTEVIKLSELSSATSSHVKVNQAEEGNSDLDRLFHVAQPPDAVKLRQSYKSFREQFAKLLFDSEGCFFFNDHLQLTCSLLYRGADCRAVVTVHDVKGGGIKNVSLKVINTHAGLLIQTRDEAEQSVQPNGSASFDFAARSLFAFAGPPSLQLSYLSPEGKRSVTEIVSLPIFSTRFVSPFHVGTDKEHIGIAENVKKATAPLTTDIVIRKGINREELASKFRKIGYFCISSEDQLIAVGAHASQLKEKVDYTPVVCQLSGGPREINLEIYSSDECLKRALTESIESGLA</sequence>
<dbReference type="GO" id="GO:0006886">
    <property type="term" value="P:intracellular protein transport"/>
    <property type="evidence" value="ECO:0007669"/>
    <property type="project" value="UniProtKB-UniRule"/>
</dbReference>
<dbReference type="Pfam" id="PF01602">
    <property type="entry name" value="Adaptin_N"/>
    <property type="match status" value="1"/>
</dbReference>
<keyword evidence="9" id="KW-1185">Reference proteome</keyword>
<feature type="binding site" evidence="6">
    <location>
        <position position="47"/>
    </location>
    <ligand>
        <name>a 1,2-diacyl-sn-glycero-3-phospho-(1D-myo-inositol-3,4,5-trisphosphate)</name>
        <dbReference type="ChEBI" id="CHEBI:57836"/>
    </ligand>
</feature>
<keyword evidence="3 5" id="KW-0653">Protein transport</keyword>
<dbReference type="InterPro" id="IPR017104">
    <property type="entry name" value="AP2_complex_asu"/>
</dbReference>
<dbReference type="Gene3D" id="2.60.40.1230">
    <property type="match status" value="1"/>
</dbReference>
<name>A0A7G2CSJ5_9TRYP</name>
<feature type="binding site" evidence="6">
    <location>
        <begin position="51"/>
        <end position="55"/>
    </location>
    <ligand>
        <name>a 1,2-diacyl-sn-glycero-3-phospho-(1D-myo-inositol-3,4,5-trisphosphate)</name>
        <dbReference type="ChEBI" id="CHEBI:57836"/>
    </ligand>
</feature>
<evidence type="ECO:0000256" key="2">
    <source>
        <dbReference type="ARBA" id="ARBA00022448"/>
    </source>
</evidence>
<evidence type="ECO:0000256" key="1">
    <source>
        <dbReference type="ARBA" id="ARBA00004184"/>
    </source>
</evidence>
<dbReference type="GO" id="GO:0030122">
    <property type="term" value="C:AP-2 adaptor complex"/>
    <property type="evidence" value="ECO:0007669"/>
    <property type="project" value="InterPro"/>
</dbReference>
<comment type="subcellular location">
    <subcellularLocation>
        <location evidence="1">Endomembrane system</location>
        <topology evidence="1">Peripheral membrane protein</topology>
    </subcellularLocation>
    <subcellularLocation>
        <location evidence="5">Membrane</location>
        <location evidence="5">Coated pit</location>
    </subcellularLocation>
</comment>
<evidence type="ECO:0000259" key="7">
    <source>
        <dbReference type="Pfam" id="PF01602"/>
    </source>
</evidence>
<evidence type="ECO:0000313" key="9">
    <source>
        <dbReference type="Proteomes" id="UP000515908"/>
    </source>
</evidence>
<dbReference type="Gene3D" id="1.25.10.10">
    <property type="entry name" value="Leucine-rich Repeat Variant"/>
    <property type="match status" value="1"/>
</dbReference>
<dbReference type="SUPFAM" id="SSF49348">
    <property type="entry name" value="Clathrin adaptor appendage domain"/>
    <property type="match status" value="1"/>
</dbReference>
<keyword evidence="4 5" id="KW-0472">Membrane</keyword>
<keyword evidence="2 5" id="KW-0813">Transport</keyword>
<accession>A0A7G2CSJ5</accession>
<evidence type="ECO:0000256" key="5">
    <source>
        <dbReference type="PIRNR" id="PIRNR037091"/>
    </source>
</evidence>
<keyword evidence="5" id="KW-0254">Endocytosis</keyword>
<dbReference type="InterPro" id="IPR016024">
    <property type="entry name" value="ARM-type_fold"/>
</dbReference>
<dbReference type="GO" id="GO:0072583">
    <property type="term" value="P:clathrin-dependent endocytosis"/>
    <property type="evidence" value="ECO:0007669"/>
    <property type="project" value="InterPro"/>
</dbReference>
<feature type="binding site" evidence="6">
    <location>
        <begin position="4"/>
        <end position="5"/>
    </location>
    <ligand>
        <name>a 1,2-diacyl-sn-glycero-3-phospho-(1D-myo-inositol-3,4,5-trisphosphate)</name>
        <dbReference type="ChEBI" id="CHEBI:57836"/>
    </ligand>
</feature>
<feature type="binding site" evidence="6">
    <location>
        <position position="37"/>
    </location>
    <ligand>
        <name>a 1,2-diacyl-sn-glycero-3-phospho-(1D-myo-inositol-3,4,5-trisphosphate)</name>
        <dbReference type="ChEBI" id="CHEBI:57836"/>
    </ligand>
</feature>
<dbReference type="PIRSF" id="PIRSF037091">
    <property type="entry name" value="AP2_complex_alpha"/>
    <property type="match status" value="1"/>
</dbReference>
<dbReference type="PANTHER" id="PTHR22780">
    <property type="entry name" value="ADAPTIN, ALPHA/GAMMA/EPSILON"/>
    <property type="match status" value="1"/>
</dbReference>
<protein>
    <recommendedName>
        <fullName evidence="5">AP-2 complex subunit alpha</fullName>
    </recommendedName>
</protein>
<dbReference type="InterPro" id="IPR002553">
    <property type="entry name" value="Clathrin/coatomer_adapt-like_N"/>
</dbReference>
<dbReference type="Proteomes" id="UP000515908">
    <property type="component" value="Chromosome 24"/>
</dbReference>
<dbReference type="AlphaFoldDB" id="A0A7G2CSJ5"/>
<evidence type="ECO:0000256" key="6">
    <source>
        <dbReference type="PIRSR" id="PIRSR037091-1"/>
    </source>
</evidence>
<evidence type="ECO:0000256" key="3">
    <source>
        <dbReference type="ARBA" id="ARBA00022927"/>
    </source>
</evidence>
<dbReference type="InterPro" id="IPR050840">
    <property type="entry name" value="Adaptor_Complx_Large_Subunit"/>
</dbReference>
<evidence type="ECO:0000313" key="8">
    <source>
        <dbReference type="EMBL" id="CAD2222177.1"/>
    </source>
</evidence>
<evidence type="ECO:0000256" key="4">
    <source>
        <dbReference type="ARBA" id="ARBA00023136"/>
    </source>
</evidence>
<feature type="domain" description="Clathrin/coatomer adaptor adaptin-like N-terminal" evidence="7">
    <location>
        <begin position="23"/>
        <end position="597"/>
    </location>
</feature>
<dbReference type="GO" id="GO:0035615">
    <property type="term" value="F:clathrin adaptor activity"/>
    <property type="evidence" value="ECO:0007669"/>
    <property type="project" value="InterPro"/>
</dbReference>
<dbReference type="SUPFAM" id="SSF48371">
    <property type="entry name" value="ARM repeat"/>
    <property type="match status" value="1"/>
</dbReference>